<dbReference type="EC" id="4.2.1.96" evidence="3"/>
<keyword evidence="6" id="KW-1185">Reference proteome</keyword>
<evidence type="ECO:0000256" key="4">
    <source>
        <dbReference type="ARBA" id="ARBA00023239"/>
    </source>
</evidence>
<dbReference type="InterPro" id="IPR036428">
    <property type="entry name" value="PCD_sf"/>
</dbReference>
<name>A0ABW0YQD5_9BACI</name>
<reference evidence="6" key="1">
    <citation type="journal article" date="2019" name="Int. J. Syst. Evol. Microbiol.">
        <title>The Global Catalogue of Microorganisms (GCM) 10K type strain sequencing project: providing services to taxonomists for standard genome sequencing and annotation.</title>
        <authorList>
            <consortium name="The Broad Institute Genomics Platform"/>
            <consortium name="The Broad Institute Genome Sequencing Center for Infectious Disease"/>
            <person name="Wu L."/>
            <person name="Ma J."/>
        </authorList>
    </citation>
    <scope>NUCLEOTIDE SEQUENCE [LARGE SCALE GENOMIC DNA]</scope>
    <source>
        <strain evidence="6">CECT 7184</strain>
    </source>
</reference>
<protein>
    <recommendedName>
        <fullName evidence="3">4a-hydroxytetrahydrobiopterin dehydratase</fullName>
        <ecNumber evidence="3">4.2.1.96</ecNumber>
    </recommendedName>
</protein>
<evidence type="ECO:0000256" key="3">
    <source>
        <dbReference type="ARBA" id="ARBA00013252"/>
    </source>
</evidence>
<dbReference type="Proteomes" id="UP001596142">
    <property type="component" value="Unassembled WGS sequence"/>
</dbReference>
<dbReference type="EMBL" id="JBHSOZ010000003">
    <property type="protein sequence ID" value="MFC5712574.1"/>
    <property type="molecule type" value="Genomic_DNA"/>
</dbReference>
<dbReference type="Gene3D" id="3.30.1360.20">
    <property type="entry name" value="Transcriptional coactivator/pterin dehydratase"/>
    <property type="match status" value="1"/>
</dbReference>
<evidence type="ECO:0000313" key="6">
    <source>
        <dbReference type="Proteomes" id="UP001596142"/>
    </source>
</evidence>
<keyword evidence="4 5" id="KW-0456">Lyase</keyword>
<dbReference type="RefSeq" id="WP_054634974.1">
    <property type="nucleotide sequence ID" value="NZ_JBHSOZ010000003.1"/>
</dbReference>
<dbReference type="PANTHER" id="PTHR12599:SF0">
    <property type="entry name" value="PTERIN-4-ALPHA-CARBINOLAMINE DEHYDRATASE"/>
    <property type="match status" value="1"/>
</dbReference>
<dbReference type="GO" id="GO:0008124">
    <property type="term" value="F:4-alpha-hydroxytetrahydrobiopterin dehydratase activity"/>
    <property type="evidence" value="ECO:0007669"/>
    <property type="project" value="UniProtKB-EC"/>
</dbReference>
<accession>A0ABW0YQD5</accession>
<sequence>MILDNEIVEEKVKSLNGWKRADEKTIERVYTFSDFLNGIHFVNKIAEHAETVNHHPHLTINHTEITVRLTTVDAGGITEKDIRSAFEYNRLISTVHA</sequence>
<evidence type="ECO:0000256" key="2">
    <source>
        <dbReference type="ARBA" id="ARBA00006472"/>
    </source>
</evidence>
<dbReference type="PANTHER" id="PTHR12599">
    <property type="entry name" value="PTERIN-4-ALPHA-CARBINOLAMINE DEHYDRATASE"/>
    <property type="match status" value="1"/>
</dbReference>
<comment type="similarity">
    <text evidence="2">Belongs to the pterin-4-alpha-carbinolamine dehydratase family.</text>
</comment>
<proteinExistence type="inferred from homology"/>
<dbReference type="CDD" id="cd00488">
    <property type="entry name" value="PCD_DCoH"/>
    <property type="match status" value="1"/>
</dbReference>
<gene>
    <name evidence="5" type="ORF">ACFPU1_07260</name>
</gene>
<organism evidence="5 6">
    <name type="scientific">Thalassorhabdus alkalitolerans</name>
    <dbReference type="NCBI Taxonomy" id="2282697"/>
    <lineage>
        <taxon>Bacteria</taxon>
        <taxon>Bacillati</taxon>
        <taxon>Bacillota</taxon>
        <taxon>Bacilli</taxon>
        <taxon>Bacillales</taxon>
        <taxon>Bacillaceae</taxon>
        <taxon>Thalassorhabdus</taxon>
    </lineage>
</organism>
<dbReference type="InterPro" id="IPR001533">
    <property type="entry name" value="Pterin_deHydtase"/>
</dbReference>
<dbReference type="NCBIfam" id="NF002017">
    <property type="entry name" value="PRK00823.1-2"/>
    <property type="match status" value="1"/>
</dbReference>
<comment type="catalytic activity">
    <reaction evidence="1">
        <text>(4aS,6R)-4a-hydroxy-L-erythro-5,6,7,8-tetrahydrobiopterin = (6R)-L-erythro-6,7-dihydrobiopterin + H2O</text>
        <dbReference type="Rhea" id="RHEA:11920"/>
        <dbReference type="ChEBI" id="CHEBI:15377"/>
        <dbReference type="ChEBI" id="CHEBI:15642"/>
        <dbReference type="ChEBI" id="CHEBI:43120"/>
        <dbReference type="EC" id="4.2.1.96"/>
    </reaction>
</comment>
<evidence type="ECO:0000313" key="5">
    <source>
        <dbReference type="EMBL" id="MFC5712574.1"/>
    </source>
</evidence>
<evidence type="ECO:0000256" key="1">
    <source>
        <dbReference type="ARBA" id="ARBA00001554"/>
    </source>
</evidence>
<dbReference type="Pfam" id="PF01329">
    <property type="entry name" value="Pterin_4a"/>
    <property type="match status" value="1"/>
</dbReference>
<comment type="caution">
    <text evidence="5">The sequence shown here is derived from an EMBL/GenBank/DDBJ whole genome shotgun (WGS) entry which is preliminary data.</text>
</comment>
<dbReference type="SUPFAM" id="SSF55248">
    <property type="entry name" value="PCD-like"/>
    <property type="match status" value="1"/>
</dbReference>